<dbReference type="GO" id="GO:0003723">
    <property type="term" value="F:RNA binding"/>
    <property type="evidence" value="ECO:0007669"/>
    <property type="project" value="InterPro"/>
</dbReference>
<evidence type="ECO:0000313" key="6">
    <source>
        <dbReference type="EMBL" id="BAJ53288.1"/>
    </source>
</evidence>
<keyword evidence="4" id="KW-0693">Viral RNA replication</keyword>
<organismHost>
    <name type="scientific">Homo sapiens</name>
    <name type="common">Human</name>
    <dbReference type="NCBI Taxonomy" id="9606"/>
</organismHost>
<dbReference type="InterPro" id="IPR001205">
    <property type="entry name" value="RNA-dir_pol_C"/>
</dbReference>
<proteinExistence type="predicted"/>
<dbReference type="CDD" id="cd23185">
    <property type="entry name" value="dsRNAv_Picobirnaviridae_RdRp"/>
    <property type="match status" value="1"/>
</dbReference>
<dbReference type="GO" id="GO:0006351">
    <property type="term" value="P:DNA-templated transcription"/>
    <property type="evidence" value="ECO:0007669"/>
    <property type="project" value="InterPro"/>
</dbReference>
<protein>
    <submittedName>
        <fullName evidence="6">RNA dependent RNA polymerase</fullName>
    </submittedName>
</protein>
<sequence>KEVTIMPKNNQIKFQDCFNLPNPGLRSYFDIVQNGQPEEYRTTFAKGQKVQKVLEDWAPYLDTLSDKWPTLVEFENDLKAKVGPMSIMKPLSERLEDIDHYYDDILLSSTPVSDKAIKAVVAEFKRVKGLHPRSQQKTVDLMKKSTNSGAPYFTKRRTVVEKTMYTDCMAYQMEPYNVDMELNLSSNYGGTQHSTSWQGAAVLGWRGQEGGPKPGDVKQRVVWMFPFSVNIRELQVYQPLIESCQKFDLVPAWVSMESVDRRITKMFDSKGKDDVVICTDFSKFDQHFNSHMQDAAASILTALLDNSSASDSFMNFIFPIKYCIPLAYEYGKIRTGLHGMGSGSGGTNADETLAHRALQYEAAQACNSRLNPYSQCLGDDGVLTFPGITVDKVVDTYSAHGQEMNADKQYVSKHDCTYLRRWHHDQYRQGGVCVGVYSTYRALGRLMEQERYYDPDVWSSKMVALRQLSIIENVKYHPLRDQFAQFCMKRDKYRLGIDIPGFLDNVDKIAQDSIDLMPDFLGYTKSMTKDQTGLSQWWIVNYLKSQR</sequence>
<feature type="domain" description="RNA-directed RNA polymerase C-terminal" evidence="5">
    <location>
        <begin position="116"/>
        <end position="421"/>
    </location>
</feature>
<evidence type="ECO:0000256" key="4">
    <source>
        <dbReference type="ARBA" id="ARBA00022953"/>
    </source>
</evidence>
<organism evidence="6">
    <name type="scientific">Human picobirnavirus</name>
    <dbReference type="NCBI Taxonomy" id="145856"/>
    <lineage>
        <taxon>Viruses</taxon>
        <taxon>Riboviria</taxon>
        <taxon>Orthornavirae</taxon>
        <taxon>Pisuviricota</taxon>
        <taxon>Duplopiviricetes</taxon>
        <taxon>Durnavirales</taxon>
        <taxon>Picobirnaviridae</taxon>
        <taxon>Orthopicobirnavirus</taxon>
        <taxon>Orthopicobirnavirus hominis</taxon>
    </lineage>
</organism>
<keyword evidence="3" id="KW-0548">Nucleotidyltransferase</keyword>
<feature type="non-terminal residue" evidence="6">
    <location>
        <position position="1"/>
    </location>
</feature>
<name>E5RMS1_HPBV</name>
<accession>E5RMS1</accession>
<feature type="non-terminal residue" evidence="6">
    <location>
        <position position="547"/>
    </location>
</feature>
<dbReference type="InterPro" id="IPR043502">
    <property type="entry name" value="DNA/RNA_pol_sf"/>
</dbReference>
<dbReference type="SUPFAM" id="SSF56672">
    <property type="entry name" value="DNA/RNA polymerases"/>
    <property type="match status" value="1"/>
</dbReference>
<dbReference type="EMBL" id="AB517732">
    <property type="protein sequence ID" value="BAJ53288.1"/>
    <property type="molecule type" value="Genomic_RNA"/>
</dbReference>
<evidence type="ECO:0000256" key="3">
    <source>
        <dbReference type="ARBA" id="ARBA00022695"/>
    </source>
</evidence>
<gene>
    <name evidence="6" type="primary">RdRp</name>
</gene>
<keyword evidence="1" id="KW-0696">RNA-directed RNA polymerase</keyword>
<dbReference type="Pfam" id="PF00680">
    <property type="entry name" value="RdRP_1"/>
    <property type="match status" value="1"/>
</dbReference>
<evidence type="ECO:0000256" key="2">
    <source>
        <dbReference type="ARBA" id="ARBA00022679"/>
    </source>
</evidence>
<keyword evidence="2" id="KW-0808">Transferase</keyword>
<evidence type="ECO:0000259" key="5">
    <source>
        <dbReference type="Pfam" id="PF00680"/>
    </source>
</evidence>
<evidence type="ECO:0000256" key="1">
    <source>
        <dbReference type="ARBA" id="ARBA00022484"/>
    </source>
</evidence>
<reference evidence="6" key="1">
    <citation type="submission" date="2009-08" db="EMBL/GenBank/DDBJ databases">
        <title>Molecular characterization of segment 2 of genogroup 1 picobirnavirus from Kolkata, India.</title>
        <authorList>
            <person name="Ganesh B."/>
            <person name="Nagashima S."/>
            <person name="Kobayashi N."/>
            <person name="Krishnan T."/>
        </authorList>
    </citation>
    <scope>NUCLEOTIDE SEQUENCE</scope>
    <source>
        <strain evidence="6">GPBV6C2</strain>
    </source>
</reference>
<dbReference type="GO" id="GO:0003968">
    <property type="term" value="F:RNA-directed RNA polymerase activity"/>
    <property type="evidence" value="ECO:0007669"/>
    <property type="project" value="UniProtKB-KW"/>
</dbReference>